<evidence type="ECO:0000256" key="3">
    <source>
        <dbReference type="ARBA" id="ARBA00023015"/>
    </source>
</evidence>
<sequence>MSQTSPIVFVVDDDVSVRESLELLIRHEGLAVETFTSAQDFLARPHTSVPSCLVLDVSLPDLNGLDLQKRIAQERHDMPIIFITGHGDIPMTVQAMKAGAVEFLTKPFDDAVLLNAIRNAIERSRVLLGREAEIRELRARYARLTSREREVMALVVAGVPNKQVGSELGITEITVKAHRGRLMRKMKAESLPALVSMAARLRLMRAAPNVVAAAK</sequence>
<dbReference type="PROSITE" id="PS50043">
    <property type="entry name" value="HTH_LUXR_2"/>
    <property type="match status" value="1"/>
</dbReference>
<dbReference type="InterPro" id="IPR011006">
    <property type="entry name" value="CheY-like_superfamily"/>
</dbReference>
<dbReference type="FunFam" id="3.40.50.2300:FF:000018">
    <property type="entry name" value="DNA-binding transcriptional regulator NtrC"/>
    <property type="match status" value="1"/>
</dbReference>
<reference evidence="9 10" key="1">
    <citation type="submission" date="2020-08" db="EMBL/GenBank/DDBJ databases">
        <title>Edaphobacter telluris sp. nov. and Acidobacterium dinghuensis sp. nov., two acidobacteria isolated from forest soil.</title>
        <authorList>
            <person name="Fu J."/>
            <person name="Qiu L."/>
        </authorList>
    </citation>
    <scope>NUCLEOTIDE SEQUENCE [LARGE SCALE GENOMIC DNA]</scope>
    <source>
        <strain evidence="9">4Y35</strain>
    </source>
</reference>
<keyword evidence="1 6" id="KW-0597">Phosphoprotein</keyword>
<dbReference type="Pfam" id="PF00196">
    <property type="entry name" value="GerE"/>
    <property type="match status" value="1"/>
</dbReference>
<gene>
    <name evidence="9" type="ORF">H7849_15270</name>
</gene>
<dbReference type="Gene3D" id="3.40.50.2300">
    <property type="match status" value="1"/>
</dbReference>
<dbReference type="InterPro" id="IPR001789">
    <property type="entry name" value="Sig_transdc_resp-reg_receiver"/>
</dbReference>
<dbReference type="AlphaFoldDB" id="A0A7G8BD87"/>
<evidence type="ECO:0000256" key="1">
    <source>
        <dbReference type="ARBA" id="ARBA00022553"/>
    </source>
</evidence>
<dbReference type="SUPFAM" id="SSF46894">
    <property type="entry name" value="C-terminal effector domain of the bipartite response regulators"/>
    <property type="match status" value="1"/>
</dbReference>
<keyword evidence="5" id="KW-0804">Transcription</keyword>
<dbReference type="SMART" id="SM00421">
    <property type="entry name" value="HTH_LUXR"/>
    <property type="match status" value="1"/>
</dbReference>
<dbReference type="EMBL" id="CP060394">
    <property type="protein sequence ID" value="QNI30507.1"/>
    <property type="molecule type" value="Genomic_DNA"/>
</dbReference>
<dbReference type="PANTHER" id="PTHR44688:SF16">
    <property type="entry name" value="DNA-BINDING TRANSCRIPTIONAL ACTIVATOR DEVR_DOSR"/>
    <property type="match status" value="1"/>
</dbReference>
<dbReference type="SMART" id="SM00448">
    <property type="entry name" value="REC"/>
    <property type="match status" value="1"/>
</dbReference>
<evidence type="ECO:0000259" key="8">
    <source>
        <dbReference type="PROSITE" id="PS50110"/>
    </source>
</evidence>
<dbReference type="PROSITE" id="PS50110">
    <property type="entry name" value="RESPONSE_REGULATORY"/>
    <property type="match status" value="1"/>
</dbReference>
<evidence type="ECO:0000256" key="4">
    <source>
        <dbReference type="ARBA" id="ARBA00023125"/>
    </source>
</evidence>
<keyword evidence="3" id="KW-0805">Transcription regulation</keyword>
<keyword evidence="10" id="KW-1185">Reference proteome</keyword>
<evidence type="ECO:0000256" key="2">
    <source>
        <dbReference type="ARBA" id="ARBA00023012"/>
    </source>
</evidence>
<dbReference type="CDD" id="cd17537">
    <property type="entry name" value="REC_FixJ"/>
    <property type="match status" value="1"/>
</dbReference>
<dbReference type="PRINTS" id="PR00038">
    <property type="entry name" value="HTHLUXR"/>
</dbReference>
<name>A0A7G8BD87_9BACT</name>
<evidence type="ECO:0000256" key="6">
    <source>
        <dbReference type="PROSITE-ProRule" id="PRU00169"/>
    </source>
</evidence>
<dbReference type="Gene3D" id="1.10.10.10">
    <property type="entry name" value="Winged helix-like DNA-binding domain superfamily/Winged helix DNA-binding domain"/>
    <property type="match status" value="1"/>
</dbReference>
<dbReference type="RefSeq" id="WP_186740440.1">
    <property type="nucleotide sequence ID" value="NZ_CP060394.1"/>
</dbReference>
<dbReference type="InterPro" id="IPR000792">
    <property type="entry name" value="Tscrpt_reg_LuxR_C"/>
</dbReference>
<dbReference type="SUPFAM" id="SSF52172">
    <property type="entry name" value="CheY-like"/>
    <property type="match status" value="1"/>
</dbReference>
<keyword evidence="2" id="KW-0902">Two-component regulatory system</keyword>
<feature type="domain" description="HTH luxR-type" evidence="7">
    <location>
        <begin position="137"/>
        <end position="202"/>
    </location>
</feature>
<dbReference type="Pfam" id="PF00072">
    <property type="entry name" value="Response_reg"/>
    <property type="match status" value="1"/>
</dbReference>
<evidence type="ECO:0000313" key="10">
    <source>
        <dbReference type="Proteomes" id="UP000515312"/>
    </source>
</evidence>
<dbReference type="GO" id="GO:0000160">
    <property type="term" value="P:phosphorelay signal transduction system"/>
    <property type="evidence" value="ECO:0007669"/>
    <property type="project" value="UniProtKB-KW"/>
</dbReference>
<accession>A0A7G8BD87</accession>
<evidence type="ECO:0000256" key="5">
    <source>
        <dbReference type="ARBA" id="ARBA00023163"/>
    </source>
</evidence>
<evidence type="ECO:0000259" key="7">
    <source>
        <dbReference type="PROSITE" id="PS50043"/>
    </source>
</evidence>
<dbReference type="CDD" id="cd06170">
    <property type="entry name" value="LuxR_C_like"/>
    <property type="match status" value="1"/>
</dbReference>
<feature type="modified residue" description="4-aspartylphosphate" evidence="6">
    <location>
        <position position="56"/>
    </location>
</feature>
<dbReference type="InterPro" id="IPR016032">
    <property type="entry name" value="Sig_transdc_resp-reg_C-effctor"/>
</dbReference>
<evidence type="ECO:0000313" key="9">
    <source>
        <dbReference type="EMBL" id="QNI30507.1"/>
    </source>
</evidence>
<feature type="domain" description="Response regulatory" evidence="8">
    <location>
        <begin position="7"/>
        <end position="121"/>
    </location>
</feature>
<organism evidence="9 10">
    <name type="scientific">Alloacidobacterium dinghuense</name>
    <dbReference type="NCBI Taxonomy" id="2763107"/>
    <lineage>
        <taxon>Bacteria</taxon>
        <taxon>Pseudomonadati</taxon>
        <taxon>Acidobacteriota</taxon>
        <taxon>Terriglobia</taxon>
        <taxon>Terriglobales</taxon>
        <taxon>Acidobacteriaceae</taxon>
        <taxon>Alloacidobacterium</taxon>
    </lineage>
</organism>
<keyword evidence="4" id="KW-0238">DNA-binding</keyword>
<dbReference type="PANTHER" id="PTHR44688">
    <property type="entry name" value="DNA-BINDING TRANSCRIPTIONAL ACTIVATOR DEVR_DOSR"/>
    <property type="match status" value="1"/>
</dbReference>
<dbReference type="KEGG" id="adin:H7849_15270"/>
<dbReference type="GO" id="GO:0006355">
    <property type="term" value="P:regulation of DNA-templated transcription"/>
    <property type="evidence" value="ECO:0007669"/>
    <property type="project" value="InterPro"/>
</dbReference>
<protein>
    <submittedName>
        <fullName evidence="9">Response regulator transcription factor</fullName>
    </submittedName>
</protein>
<proteinExistence type="predicted"/>
<dbReference type="InterPro" id="IPR036388">
    <property type="entry name" value="WH-like_DNA-bd_sf"/>
</dbReference>
<dbReference type="Proteomes" id="UP000515312">
    <property type="component" value="Chromosome"/>
</dbReference>
<dbReference type="PROSITE" id="PS00622">
    <property type="entry name" value="HTH_LUXR_1"/>
    <property type="match status" value="1"/>
</dbReference>
<dbReference type="GO" id="GO:0003677">
    <property type="term" value="F:DNA binding"/>
    <property type="evidence" value="ECO:0007669"/>
    <property type="project" value="UniProtKB-KW"/>
</dbReference>